<protein>
    <submittedName>
        <fullName evidence="1">Uncharacterized protein</fullName>
    </submittedName>
</protein>
<organism evidence="1 2">
    <name type="scientific">Streptomyces lasiicapitis</name>
    <dbReference type="NCBI Taxonomy" id="1923961"/>
    <lineage>
        <taxon>Bacteria</taxon>
        <taxon>Bacillati</taxon>
        <taxon>Actinomycetota</taxon>
        <taxon>Actinomycetes</taxon>
        <taxon>Kitasatosporales</taxon>
        <taxon>Streptomycetaceae</taxon>
        <taxon>Streptomyces</taxon>
    </lineage>
</organism>
<accession>A0ABQ2M0G6</accession>
<proteinExistence type="predicted"/>
<sequence>MAVHDGKIWALVKNWDIKAASGRLAEKLPAGAQKISIGRVKTSATDSVDDAPVSWLLEYL</sequence>
<reference evidence="2" key="1">
    <citation type="journal article" date="2019" name="Int. J. Syst. Evol. Microbiol.">
        <title>The Global Catalogue of Microorganisms (GCM) 10K type strain sequencing project: providing services to taxonomists for standard genome sequencing and annotation.</title>
        <authorList>
            <consortium name="The Broad Institute Genomics Platform"/>
            <consortium name="The Broad Institute Genome Sequencing Center for Infectious Disease"/>
            <person name="Wu L."/>
            <person name="Ma J."/>
        </authorList>
    </citation>
    <scope>NUCLEOTIDE SEQUENCE [LARGE SCALE GENOMIC DNA]</scope>
    <source>
        <strain evidence="2">CGMCC 4.7349</strain>
    </source>
</reference>
<dbReference type="RefSeq" id="WP_189174561.1">
    <property type="nucleotide sequence ID" value="NZ_BMNG01000007.1"/>
</dbReference>
<evidence type="ECO:0000313" key="1">
    <source>
        <dbReference type="EMBL" id="GGO45396.1"/>
    </source>
</evidence>
<dbReference type="Proteomes" id="UP000656881">
    <property type="component" value="Unassembled WGS sequence"/>
</dbReference>
<gene>
    <name evidence="1" type="ORF">GCM10012286_33820</name>
</gene>
<name>A0ABQ2M0G6_9ACTN</name>
<evidence type="ECO:0000313" key="2">
    <source>
        <dbReference type="Proteomes" id="UP000656881"/>
    </source>
</evidence>
<comment type="caution">
    <text evidence="1">The sequence shown here is derived from an EMBL/GenBank/DDBJ whole genome shotgun (WGS) entry which is preliminary data.</text>
</comment>
<keyword evidence="2" id="KW-1185">Reference proteome</keyword>
<dbReference type="EMBL" id="BMNG01000007">
    <property type="protein sequence ID" value="GGO45396.1"/>
    <property type="molecule type" value="Genomic_DNA"/>
</dbReference>